<organism evidence="1 2">
    <name type="scientific">Chlamydomonas reinhardtii</name>
    <name type="common">Chlamydomonas smithii</name>
    <dbReference type="NCBI Taxonomy" id="3055"/>
    <lineage>
        <taxon>Eukaryota</taxon>
        <taxon>Viridiplantae</taxon>
        <taxon>Chlorophyta</taxon>
        <taxon>core chlorophytes</taxon>
        <taxon>Chlorophyceae</taxon>
        <taxon>CS clade</taxon>
        <taxon>Chlamydomonadales</taxon>
        <taxon>Chlamydomonadaceae</taxon>
        <taxon>Chlamydomonas</taxon>
    </lineage>
</organism>
<reference evidence="1 2" key="1">
    <citation type="journal article" date="2007" name="Science">
        <title>The Chlamydomonas genome reveals the evolution of key animal and plant functions.</title>
        <authorList>
            <person name="Merchant S.S."/>
            <person name="Prochnik S.E."/>
            <person name="Vallon O."/>
            <person name="Harris E.H."/>
            <person name="Karpowicz S.J."/>
            <person name="Witman G.B."/>
            <person name="Terry A."/>
            <person name="Salamov A."/>
            <person name="Fritz-Laylin L.K."/>
            <person name="Marechal-Drouard L."/>
            <person name="Marshall W.F."/>
            <person name="Qu L.H."/>
            <person name="Nelson D.R."/>
            <person name="Sanderfoot A.A."/>
            <person name="Spalding M.H."/>
            <person name="Kapitonov V.V."/>
            <person name="Ren Q."/>
            <person name="Ferris P."/>
            <person name="Lindquist E."/>
            <person name="Shapiro H."/>
            <person name="Lucas S.M."/>
            <person name="Grimwood J."/>
            <person name="Schmutz J."/>
            <person name="Cardol P."/>
            <person name="Cerutti H."/>
            <person name="Chanfreau G."/>
            <person name="Chen C.L."/>
            <person name="Cognat V."/>
            <person name="Croft M.T."/>
            <person name="Dent R."/>
            <person name="Dutcher S."/>
            <person name="Fernandez E."/>
            <person name="Fukuzawa H."/>
            <person name="Gonzalez-Ballester D."/>
            <person name="Gonzalez-Halphen D."/>
            <person name="Hallmann A."/>
            <person name="Hanikenne M."/>
            <person name="Hippler M."/>
            <person name="Inwood W."/>
            <person name="Jabbari K."/>
            <person name="Kalanon M."/>
            <person name="Kuras R."/>
            <person name="Lefebvre P.A."/>
            <person name="Lemaire S.D."/>
            <person name="Lobanov A.V."/>
            <person name="Lohr M."/>
            <person name="Manuell A."/>
            <person name="Meier I."/>
            <person name="Mets L."/>
            <person name="Mittag M."/>
            <person name="Mittelmeier T."/>
            <person name="Moroney J.V."/>
            <person name="Moseley J."/>
            <person name="Napoli C."/>
            <person name="Nedelcu A.M."/>
            <person name="Niyogi K."/>
            <person name="Novoselov S.V."/>
            <person name="Paulsen I.T."/>
            <person name="Pazour G."/>
            <person name="Purton S."/>
            <person name="Ral J.P."/>
            <person name="Riano-Pachon D.M."/>
            <person name="Riekhof W."/>
            <person name="Rymarquis L."/>
            <person name="Schroda M."/>
            <person name="Stern D."/>
            <person name="Umen J."/>
            <person name="Willows R."/>
            <person name="Wilson N."/>
            <person name="Zimmer S.L."/>
            <person name="Allmer J."/>
            <person name="Balk J."/>
            <person name="Bisova K."/>
            <person name="Chen C.J."/>
            <person name="Elias M."/>
            <person name="Gendler K."/>
            <person name="Hauser C."/>
            <person name="Lamb M.R."/>
            <person name="Ledford H."/>
            <person name="Long J.C."/>
            <person name="Minagawa J."/>
            <person name="Page M.D."/>
            <person name="Pan J."/>
            <person name="Pootakham W."/>
            <person name="Roje S."/>
            <person name="Rose A."/>
            <person name="Stahlberg E."/>
            <person name="Terauchi A.M."/>
            <person name="Yang P."/>
            <person name="Ball S."/>
            <person name="Bowler C."/>
            <person name="Dieckmann C.L."/>
            <person name="Gladyshev V.N."/>
            <person name="Green P."/>
            <person name="Jorgensen R."/>
            <person name="Mayfield S."/>
            <person name="Mueller-Roeber B."/>
            <person name="Rajamani S."/>
            <person name="Sayre R.T."/>
            <person name="Brokstein P."/>
            <person name="Dubchak I."/>
            <person name="Goodstein D."/>
            <person name="Hornick L."/>
            <person name="Huang Y.W."/>
            <person name="Jhaveri J."/>
            <person name="Luo Y."/>
            <person name="Martinez D."/>
            <person name="Ngau W.C."/>
            <person name="Otillar B."/>
            <person name="Poliakov A."/>
            <person name="Porter A."/>
            <person name="Szajkowski L."/>
            <person name="Werner G."/>
            <person name="Zhou K."/>
            <person name="Grigoriev I.V."/>
            <person name="Rokhsar D.S."/>
            <person name="Grossman A.R."/>
        </authorList>
    </citation>
    <scope>NUCLEOTIDE SEQUENCE [LARGE SCALE GENOMIC DNA]</scope>
    <source>
        <strain evidence="2">CC-503</strain>
    </source>
</reference>
<dbReference type="AlphaFoldDB" id="A0A2K3E192"/>
<dbReference type="Proteomes" id="UP000006906">
    <property type="component" value="Chromosome 2"/>
</dbReference>
<dbReference type="RefSeq" id="XP_042927091.1">
    <property type="nucleotide sequence ID" value="XM_043059457.1"/>
</dbReference>
<sequence length="60" mass="6329">MNKAVAGLPGALFGVFAVELGSGLNMCHHGQYAYAFELRSIDKVAEEKAACSAAPLHLPR</sequence>
<accession>A0A2K3E192</accession>
<dbReference type="EMBL" id="CM008963">
    <property type="protein sequence ID" value="PNW86590.1"/>
    <property type="molecule type" value="Genomic_DNA"/>
</dbReference>
<dbReference type="KEGG" id="cre:CHLRE_02g092926v5"/>
<evidence type="ECO:0000313" key="2">
    <source>
        <dbReference type="Proteomes" id="UP000006906"/>
    </source>
</evidence>
<dbReference type="Gramene" id="PNW86590">
    <property type="protein sequence ID" value="PNW86590"/>
    <property type="gene ID" value="CHLRE_02g092926v5"/>
</dbReference>
<proteinExistence type="predicted"/>
<dbReference type="InParanoid" id="A0A2K3E192"/>
<evidence type="ECO:0000313" key="1">
    <source>
        <dbReference type="EMBL" id="PNW86590.1"/>
    </source>
</evidence>
<name>A0A2K3E192_CHLRE</name>
<dbReference type="GeneID" id="66052326"/>
<gene>
    <name evidence="1" type="ORF">CHLRE_02g092926v5</name>
</gene>
<protein>
    <submittedName>
        <fullName evidence="1">Uncharacterized protein</fullName>
    </submittedName>
</protein>
<keyword evidence="2" id="KW-1185">Reference proteome</keyword>